<feature type="domain" description="IRG-type G" evidence="6">
    <location>
        <begin position="27"/>
        <end position="209"/>
    </location>
</feature>
<keyword evidence="3" id="KW-0378">Hydrolase</keyword>
<gene>
    <name evidence="7" type="ORF">SPARVUS_LOCUS1608704</name>
</gene>
<evidence type="ECO:0000256" key="5">
    <source>
        <dbReference type="SAM" id="Phobius"/>
    </source>
</evidence>
<sequence>MKMVFENGDFLEAAETIKKSLIAIDDIPLNIAVTGESGSGKSTFINVIRGLGDEDEGSAKTGVVETTVVATAYSHPTHRSVKYWDLPGIGTARFNPNKYLELVHLTQFDFFLIITSERFRDCHIQLAQAINNMGKKFYFVRSKIDADLNAFRRQRKSSYNEDQILREIRNNCIKGLFDGGILCPRVFLLSCLEIEKYDFYLMQKTLENELPSQKRHVFLLSLPNIYFQALESKRDAFRNQIWKQALTSAAKASIPIPGLSLDGDIDLLVSTMKEYKEAFGLDQRSLNGLAKTFGKDIHELRSVIRSKLVLKDITYDLVVSLLKRRELTAAALMVTDYAAGTVPLIGSVVAGAVAFGTAYWLLYSFLKDIADDAARVLSRALENTV</sequence>
<reference evidence="7" key="1">
    <citation type="submission" date="2023-05" db="EMBL/GenBank/DDBJ databases">
        <authorList>
            <person name="Stuckert A."/>
        </authorList>
    </citation>
    <scope>NUCLEOTIDE SEQUENCE</scope>
</reference>
<evidence type="ECO:0000313" key="7">
    <source>
        <dbReference type="EMBL" id="CAI9539568.1"/>
    </source>
</evidence>
<evidence type="ECO:0000256" key="1">
    <source>
        <dbReference type="ARBA" id="ARBA00005429"/>
    </source>
</evidence>
<accession>A0ABN9AU53</accession>
<evidence type="ECO:0000256" key="3">
    <source>
        <dbReference type="ARBA" id="ARBA00022801"/>
    </source>
</evidence>
<protein>
    <recommendedName>
        <fullName evidence="6">IRG-type G domain-containing protein</fullName>
    </recommendedName>
</protein>
<evidence type="ECO:0000256" key="2">
    <source>
        <dbReference type="ARBA" id="ARBA00022741"/>
    </source>
</evidence>
<comment type="caution">
    <text evidence="7">The sequence shown here is derived from an EMBL/GenBank/DDBJ whole genome shotgun (WGS) entry which is preliminary data.</text>
</comment>
<dbReference type="EMBL" id="CATNWA010001251">
    <property type="protein sequence ID" value="CAI9539568.1"/>
    <property type="molecule type" value="Genomic_DNA"/>
</dbReference>
<keyword evidence="2" id="KW-0547">Nucleotide-binding</keyword>
<keyword evidence="5" id="KW-1133">Transmembrane helix</keyword>
<dbReference type="SUPFAM" id="SSF52540">
    <property type="entry name" value="P-loop containing nucleoside triphosphate hydrolases"/>
    <property type="match status" value="1"/>
</dbReference>
<dbReference type="PROSITE" id="PS51716">
    <property type="entry name" value="G_IRG"/>
    <property type="match status" value="1"/>
</dbReference>
<comment type="similarity">
    <text evidence="1">Belongs to the TRAFAC class dynamin-like GTPase superfamily. IRG family.</text>
</comment>
<dbReference type="Pfam" id="PF05049">
    <property type="entry name" value="IIGP"/>
    <property type="match status" value="1"/>
</dbReference>
<dbReference type="Proteomes" id="UP001162483">
    <property type="component" value="Unassembled WGS sequence"/>
</dbReference>
<name>A0ABN9AU53_9NEOB</name>
<evidence type="ECO:0000256" key="4">
    <source>
        <dbReference type="ARBA" id="ARBA00023134"/>
    </source>
</evidence>
<dbReference type="PANTHER" id="PTHR32341">
    <property type="entry name" value="INTERFERON-INDUCIBLE GTPASE"/>
    <property type="match status" value="1"/>
</dbReference>
<organism evidence="7 8">
    <name type="scientific">Staurois parvus</name>
    <dbReference type="NCBI Taxonomy" id="386267"/>
    <lineage>
        <taxon>Eukaryota</taxon>
        <taxon>Metazoa</taxon>
        <taxon>Chordata</taxon>
        <taxon>Craniata</taxon>
        <taxon>Vertebrata</taxon>
        <taxon>Euteleostomi</taxon>
        <taxon>Amphibia</taxon>
        <taxon>Batrachia</taxon>
        <taxon>Anura</taxon>
        <taxon>Neobatrachia</taxon>
        <taxon>Ranoidea</taxon>
        <taxon>Ranidae</taxon>
        <taxon>Staurois</taxon>
    </lineage>
</organism>
<evidence type="ECO:0000313" key="8">
    <source>
        <dbReference type="Proteomes" id="UP001162483"/>
    </source>
</evidence>
<dbReference type="InterPro" id="IPR030385">
    <property type="entry name" value="G_IRG_dom"/>
</dbReference>
<dbReference type="InterPro" id="IPR027417">
    <property type="entry name" value="P-loop_NTPase"/>
</dbReference>
<evidence type="ECO:0000259" key="6">
    <source>
        <dbReference type="PROSITE" id="PS51716"/>
    </source>
</evidence>
<keyword evidence="5" id="KW-0472">Membrane</keyword>
<dbReference type="InterPro" id="IPR051515">
    <property type="entry name" value="IRG"/>
</dbReference>
<keyword evidence="8" id="KW-1185">Reference proteome</keyword>
<proteinExistence type="inferred from homology"/>
<dbReference type="Gene3D" id="3.40.50.300">
    <property type="entry name" value="P-loop containing nucleotide triphosphate hydrolases"/>
    <property type="match status" value="1"/>
</dbReference>
<keyword evidence="4" id="KW-0342">GTP-binding</keyword>
<dbReference type="InterPro" id="IPR007743">
    <property type="entry name" value="Immunity-related_GTPase-like"/>
</dbReference>
<keyword evidence="5" id="KW-0812">Transmembrane</keyword>
<dbReference type="PANTHER" id="PTHR32341:SF10">
    <property type="entry name" value="INTERFERON-INDUCIBLE GTPASE 5"/>
    <property type="match status" value="1"/>
</dbReference>
<feature type="transmembrane region" description="Helical" evidence="5">
    <location>
        <begin position="344"/>
        <end position="366"/>
    </location>
</feature>